<evidence type="ECO:0000259" key="1">
    <source>
        <dbReference type="Pfam" id="PF01243"/>
    </source>
</evidence>
<dbReference type="Gene3D" id="2.30.110.10">
    <property type="entry name" value="Electron Transport, Fmn-binding Protein, Chain A"/>
    <property type="match status" value="1"/>
</dbReference>
<dbReference type="SUPFAM" id="SSF50475">
    <property type="entry name" value="FMN-binding split barrel"/>
    <property type="match status" value="1"/>
</dbReference>
<dbReference type="InterPro" id="IPR011576">
    <property type="entry name" value="Pyridox_Oxase_N"/>
</dbReference>
<protein>
    <submittedName>
        <fullName evidence="2">Pyridoxamine 5'-phosphate oxidase-related FMN-binding protein</fullName>
    </submittedName>
</protein>
<feature type="domain" description="Pyridoxamine 5'-phosphate oxidase N-terminal" evidence="1">
    <location>
        <begin position="19"/>
        <end position="106"/>
    </location>
</feature>
<dbReference type="STRING" id="1322246.BN4_11500"/>
<gene>
    <name evidence="2" type="ordered locus">BN4_11500</name>
</gene>
<dbReference type="eggNOG" id="COG3467">
    <property type="taxonomic scope" value="Bacteria"/>
</dbReference>
<sequence length="153" mass="17776">MIRKKTYRPSMSNDNMKIIEDLVINEEFCILATSNGIEPWTSLMTFFADHAAMKFYFLSHKNSQKSKNIKRNPHVAIHIDRREHNLSLTIAGVYSPIKKQQTAEAIKHLIPIKHPELKDFIEDDNVELIRIQGQNAQLMHGFSDKFEIKLKNS</sequence>
<keyword evidence="3" id="KW-1185">Reference proteome</keyword>
<evidence type="ECO:0000313" key="3">
    <source>
        <dbReference type="Proteomes" id="UP000011724"/>
    </source>
</evidence>
<dbReference type="HOGENOM" id="CLU_123705_1_0_7"/>
<dbReference type="Pfam" id="PF01243">
    <property type="entry name" value="PNPOx_N"/>
    <property type="match status" value="1"/>
</dbReference>
<accession>M1WLZ8</accession>
<dbReference type="PATRIC" id="fig|879567.3.peg.1569"/>
<dbReference type="InterPro" id="IPR012349">
    <property type="entry name" value="Split_barrel_FMN-bd"/>
</dbReference>
<dbReference type="EMBL" id="FO203427">
    <property type="protein sequence ID" value="CCH48735.1"/>
    <property type="molecule type" value="Genomic_DNA"/>
</dbReference>
<reference evidence="3" key="2">
    <citation type="journal article" date="2013" name="Stand. Genomic Sci.">
        <title>Complete genome sequence of Desulfocapsa sulfexigens, a marine deltaproteobacterium specialized in disproportionating inorganic sulfur compounds.</title>
        <authorList>
            <person name="Finster K.W."/>
            <person name="Kjeldsen K.U."/>
            <person name="Kube M."/>
            <person name="Reinhardt R."/>
            <person name="Mussmann M."/>
            <person name="Amann R."/>
            <person name="Schreiber L."/>
        </authorList>
    </citation>
    <scope>NUCLEOTIDE SEQUENCE [LARGE SCALE GENOMIC DNA]</scope>
    <source>
        <strain evidence="3">DSM 10523 / SB164P1</strain>
    </source>
</reference>
<reference evidence="2 3" key="1">
    <citation type="journal article" date="2013" name="PLoS ONE">
        <title>The first genomic and proteomic characterization of a deep-sea sulfate reducer: insights into the piezophilic lifestyle of Desulfovibrio piezophilus.</title>
        <authorList>
            <person name="Pradel N."/>
            <person name="Ji B."/>
            <person name="Gimenez G."/>
            <person name="Talla E."/>
            <person name="Lenoble P."/>
            <person name="Garel M."/>
            <person name="Tamburini C."/>
            <person name="Fourquet P."/>
            <person name="Lebrun R."/>
            <person name="Bertin P."/>
            <person name="Denis Y."/>
            <person name="Pophillat M."/>
            <person name="Barbe V."/>
            <person name="Ollivier B."/>
            <person name="Dolla A."/>
        </authorList>
    </citation>
    <scope>NUCLEOTIDE SEQUENCE [LARGE SCALE GENOMIC DNA]</scope>
    <source>
        <strain evidence="3">DSM 10523 / SB164P1</strain>
    </source>
</reference>
<dbReference type="Proteomes" id="UP000011724">
    <property type="component" value="Chromosome"/>
</dbReference>
<dbReference type="KEGG" id="dpi:BN4_11500"/>
<organism evidence="2 3">
    <name type="scientific">Pseudodesulfovibrio piezophilus (strain DSM 21447 / JCM 15486 / C1TLV30)</name>
    <name type="common">Desulfovibrio piezophilus</name>
    <dbReference type="NCBI Taxonomy" id="1322246"/>
    <lineage>
        <taxon>Bacteria</taxon>
        <taxon>Pseudomonadati</taxon>
        <taxon>Thermodesulfobacteriota</taxon>
        <taxon>Desulfovibrionia</taxon>
        <taxon>Desulfovibrionales</taxon>
        <taxon>Desulfovibrionaceae</taxon>
    </lineage>
</organism>
<dbReference type="BioCyc" id="DPIE1322246:BN4_RS07530-MONOMER"/>
<proteinExistence type="predicted"/>
<name>M1WLZ8_PSEP2</name>
<evidence type="ECO:0000313" key="2">
    <source>
        <dbReference type="EMBL" id="CCH48735.1"/>
    </source>
</evidence>
<dbReference type="AlphaFoldDB" id="M1WLZ8"/>